<dbReference type="CDD" id="cd06257">
    <property type="entry name" value="DnaJ"/>
    <property type="match status" value="1"/>
</dbReference>
<dbReference type="InterPro" id="IPR001623">
    <property type="entry name" value="DnaJ_domain"/>
</dbReference>
<dbReference type="STRING" id="131310.A0A0N4ZNH5"/>
<dbReference type="WBParaSite" id="PTRK_0001008900.1">
    <property type="protein sequence ID" value="PTRK_0001008900.1"/>
    <property type="gene ID" value="PTRK_0001008900"/>
</dbReference>
<reference evidence="3" key="1">
    <citation type="submission" date="2017-02" db="UniProtKB">
        <authorList>
            <consortium name="WormBaseParasite"/>
        </authorList>
    </citation>
    <scope>IDENTIFICATION</scope>
</reference>
<name>A0A0N4ZNH5_PARTI</name>
<evidence type="ECO:0000313" key="3">
    <source>
        <dbReference type="WBParaSite" id="PTRK_0001008900.1"/>
    </source>
</evidence>
<keyword evidence="2" id="KW-1185">Reference proteome</keyword>
<dbReference type="PROSITE" id="PS50076">
    <property type="entry name" value="DNAJ_2"/>
    <property type="match status" value="1"/>
</dbReference>
<dbReference type="PRINTS" id="PR00625">
    <property type="entry name" value="JDOMAIN"/>
</dbReference>
<dbReference type="SMART" id="SM00271">
    <property type="entry name" value="DnaJ"/>
    <property type="match status" value="1"/>
</dbReference>
<evidence type="ECO:0000259" key="1">
    <source>
        <dbReference type="PROSITE" id="PS50076"/>
    </source>
</evidence>
<dbReference type="SUPFAM" id="SSF46565">
    <property type="entry name" value="Chaperone J-domain"/>
    <property type="match status" value="1"/>
</dbReference>
<dbReference type="InterPro" id="IPR036869">
    <property type="entry name" value="J_dom_sf"/>
</dbReference>
<proteinExistence type="predicted"/>
<dbReference type="Pfam" id="PF00226">
    <property type="entry name" value="DnaJ"/>
    <property type="match status" value="1"/>
</dbReference>
<dbReference type="Gene3D" id="1.10.287.110">
    <property type="entry name" value="DnaJ domain"/>
    <property type="match status" value="1"/>
</dbReference>
<dbReference type="Proteomes" id="UP000038045">
    <property type="component" value="Unplaced"/>
</dbReference>
<organism evidence="2 3">
    <name type="scientific">Parastrongyloides trichosuri</name>
    <name type="common">Possum-specific nematode worm</name>
    <dbReference type="NCBI Taxonomy" id="131310"/>
    <lineage>
        <taxon>Eukaryota</taxon>
        <taxon>Metazoa</taxon>
        <taxon>Ecdysozoa</taxon>
        <taxon>Nematoda</taxon>
        <taxon>Chromadorea</taxon>
        <taxon>Rhabditida</taxon>
        <taxon>Tylenchina</taxon>
        <taxon>Panagrolaimomorpha</taxon>
        <taxon>Strongyloidoidea</taxon>
        <taxon>Strongyloididae</taxon>
        <taxon>Parastrongyloides</taxon>
    </lineage>
</organism>
<accession>A0A0N4ZNH5</accession>
<protein>
    <submittedName>
        <fullName evidence="3">J domain-containing protein</fullName>
    </submittedName>
</protein>
<feature type="domain" description="J" evidence="1">
    <location>
        <begin position="5"/>
        <end position="69"/>
    </location>
</feature>
<sequence length="149" mass="17220">MSSDTLYSLLNVSEDASYLDIKKSYRKYLLSNHPDKTGLADNQNLIEKAMFAWKQLSCDKKRKMYDKFLQEQRLHMGRKNNDAIISSCQILNEDDLQILRNEGSILIPCSRCDNDINLTLSDYLCIIKEALFECSGCSMLTKIQICYNK</sequence>
<evidence type="ECO:0000313" key="2">
    <source>
        <dbReference type="Proteomes" id="UP000038045"/>
    </source>
</evidence>
<dbReference type="AlphaFoldDB" id="A0A0N4ZNH5"/>